<protein>
    <recommendedName>
        <fullName evidence="8">Anoctamin</fullName>
    </recommendedName>
</protein>
<evidence type="ECO:0000313" key="13">
    <source>
        <dbReference type="Proteomes" id="UP000786811"/>
    </source>
</evidence>
<keyword evidence="13" id="KW-1185">Reference proteome</keyword>
<gene>
    <name evidence="12" type="ORF">HICCMSTLAB_LOCUS11984</name>
</gene>
<dbReference type="PANTHER" id="PTHR12308">
    <property type="entry name" value="ANOCTAMIN"/>
    <property type="match status" value="1"/>
</dbReference>
<evidence type="ECO:0000256" key="6">
    <source>
        <dbReference type="ARBA" id="ARBA00023136"/>
    </source>
</evidence>
<name>A0A8J2HMZ0_COTCN</name>
<keyword evidence="6 8" id="KW-0472">Membrane</keyword>
<proteinExistence type="inferred from homology"/>
<evidence type="ECO:0000256" key="5">
    <source>
        <dbReference type="ARBA" id="ARBA00022989"/>
    </source>
</evidence>
<dbReference type="InterPro" id="IPR032394">
    <property type="entry name" value="Anoct_dimer"/>
</dbReference>
<dbReference type="OrthoDB" id="296386at2759"/>
<dbReference type="GO" id="GO:0005254">
    <property type="term" value="F:chloride channel activity"/>
    <property type="evidence" value="ECO:0007669"/>
    <property type="project" value="TreeGrafter"/>
</dbReference>
<feature type="transmembrane region" description="Helical" evidence="8">
    <location>
        <begin position="916"/>
        <end position="942"/>
    </location>
</feature>
<comment type="caution">
    <text evidence="12">The sequence shown here is derived from an EMBL/GenBank/DDBJ whole genome shotgun (WGS) entry which is preliminary data.</text>
</comment>
<reference evidence="12" key="1">
    <citation type="submission" date="2021-04" db="EMBL/GenBank/DDBJ databases">
        <authorList>
            <person name="Chebbi M.A.C M."/>
        </authorList>
    </citation>
    <scope>NUCLEOTIDE SEQUENCE</scope>
</reference>
<feature type="transmembrane region" description="Helical" evidence="8">
    <location>
        <begin position="617"/>
        <end position="635"/>
    </location>
</feature>
<evidence type="ECO:0000259" key="10">
    <source>
        <dbReference type="Pfam" id="PF04547"/>
    </source>
</evidence>
<feature type="compositionally biased region" description="Low complexity" evidence="9">
    <location>
        <begin position="257"/>
        <end position="269"/>
    </location>
</feature>
<keyword evidence="4 8" id="KW-0812">Transmembrane</keyword>
<feature type="region of interest" description="Disordered" evidence="9">
    <location>
        <begin position="254"/>
        <end position="277"/>
    </location>
</feature>
<dbReference type="EMBL" id="CAJNRD030001123">
    <property type="protein sequence ID" value="CAG5104402.1"/>
    <property type="molecule type" value="Genomic_DNA"/>
</dbReference>
<dbReference type="InterPro" id="IPR007632">
    <property type="entry name" value="Anoctamin"/>
</dbReference>
<evidence type="ECO:0000256" key="2">
    <source>
        <dbReference type="ARBA" id="ARBA00009671"/>
    </source>
</evidence>
<evidence type="ECO:0000313" key="12">
    <source>
        <dbReference type="EMBL" id="CAG5104402.1"/>
    </source>
</evidence>
<dbReference type="GO" id="GO:0046983">
    <property type="term" value="F:protein dimerization activity"/>
    <property type="evidence" value="ECO:0007669"/>
    <property type="project" value="InterPro"/>
</dbReference>
<comment type="subcellular location">
    <subcellularLocation>
        <location evidence="1">Cell membrane</location>
        <topology evidence="1">Multi-pass membrane protein</topology>
    </subcellularLocation>
    <subcellularLocation>
        <location evidence="8">Membrane</location>
        <topology evidence="8">Multi-pass membrane protein</topology>
    </subcellularLocation>
</comment>
<evidence type="ECO:0000256" key="3">
    <source>
        <dbReference type="ARBA" id="ARBA00022475"/>
    </source>
</evidence>
<dbReference type="Pfam" id="PF04547">
    <property type="entry name" value="Anoctamin"/>
    <property type="match status" value="1"/>
</dbReference>
<keyword evidence="5 8" id="KW-1133">Transmembrane helix</keyword>
<comment type="similarity">
    <text evidence="2 8">Belongs to the anoctamin family.</text>
</comment>
<evidence type="ECO:0000259" key="11">
    <source>
        <dbReference type="Pfam" id="PF16178"/>
    </source>
</evidence>
<feature type="domain" description="Anoctamin dimerisation" evidence="11">
    <location>
        <begin position="304"/>
        <end position="525"/>
    </location>
</feature>
<dbReference type="AlphaFoldDB" id="A0A8J2HMZ0"/>
<feature type="transmembrane region" description="Helical" evidence="8">
    <location>
        <begin position="785"/>
        <end position="806"/>
    </location>
</feature>
<dbReference type="GO" id="GO:0005886">
    <property type="term" value="C:plasma membrane"/>
    <property type="evidence" value="ECO:0007669"/>
    <property type="project" value="UniProtKB-SubCell"/>
</dbReference>
<feature type="transmembrane region" description="Helical" evidence="8">
    <location>
        <begin position="175"/>
        <end position="194"/>
    </location>
</feature>
<keyword evidence="7" id="KW-0325">Glycoprotein</keyword>
<feature type="transmembrane region" description="Helical" evidence="8">
    <location>
        <begin position="696"/>
        <end position="719"/>
    </location>
</feature>
<accession>A0A8J2HMZ0</accession>
<keyword evidence="3" id="KW-1003">Cell membrane</keyword>
<dbReference type="InterPro" id="IPR049452">
    <property type="entry name" value="Anoctamin_TM"/>
</dbReference>
<feature type="transmembrane region" description="Helical" evidence="8">
    <location>
        <begin position="1065"/>
        <end position="1090"/>
    </location>
</feature>
<comment type="caution">
    <text evidence="8">Lacks conserved residue(s) required for the propagation of feature annotation.</text>
</comment>
<dbReference type="Pfam" id="PF03208">
    <property type="entry name" value="PRA1"/>
    <property type="match status" value="1"/>
</dbReference>
<evidence type="ECO:0000256" key="9">
    <source>
        <dbReference type="SAM" id="MobiDB-lite"/>
    </source>
</evidence>
<feature type="domain" description="Anoctamin transmembrane" evidence="10">
    <location>
        <begin position="528"/>
        <end position="1108"/>
    </location>
</feature>
<feature type="transmembrane region" description="Helical" evidence="8">
    <location>
        <begin position="102"/>
        <end position="129"/>
    </location>
</feature>
<dbReference type="PANTHER" id="PTHR12308:SF83">
    <property type="entry name" value="ANOCTAMIN"/>
    <property type="match status" value="1"/>
</dbReference>
<evidence type="ECO:0000256" key="7">
    <source>
        <dbReference type="ARBA" id="ARBA00023180"/>
    </source>
</evidence>
<evidence type="ECO:0000256" key="4">
    <source>
        <dbReference type="ARBA" id="ARBA00022692"/>
    </source>
</evidence>
<evidence type="ECO:0000256" key="8">
    <source>
        <dbReference type="RuleBase" id="RU280814"/>
    </source>
</evidence>
<feature type="transmembrane region" description="Helical" evidence="8">
    <location>
        <begin position="739"/>
        <end position="765"/>
    </location>
</feature>
<sequence length="1182" mass="137213">MYTNENKIPEDIGVMINDDDDDDDSMLSQKQPPTNGFNFMKLPQLPLNQIGYPQAQAWIQHRKATLRPWSLFVNTNNFRAPPSVSRFSKRVMKNIEYFQSNYFFVFIGLVVYCLITSPLLLLAVVASLGTCYKVSQRHARQELMVLNHKLTLAQVYMLVGICSLPLFYLVGAGAILFWVLGVSCCLITLHAALYNIDSVLCPGEDELNSLTEVVNNRASQSTSPSIYRSTQSNLNKGSQHTVYYSVRNTMHEDALSEGENNQNENKNSNRMTMDDDSCTARGTEETVIDGSCQNLEHEETSNLYFRDGIRSIDFVIVWDEHDEEALTARCTEFRKTFEENLELEGLQLEYESPELSGLRFIKIHAPLEVLRRYAEILKLRLPMKEVMTGPLLSARPSNTIIREVNGWINNLMKHYYVDRKIFPKIKHRFTAVFSRDKEYLFDYDAPNFFSPATHSRIVQFILDRTKFTRNKADDFAFGVDRLISEHAYVAAYPLHDGNLHTPDSMRYLLYTHWASMRKCFHYQPLDYVKEYFGVKIGLYFAWLGFYTHMLVPASIIGLICFIYGCLTLSTNETSEDICNGNKSIYMCPLCDKICGYWDLRETCLHGRLTYLFDNPSTVFFAIFMSLWATLFLELWKKYSAEITHRWDLTGLDAQEEHPRPQYLAKLAHIKKKSINSITHTPEPKVPFWSMRLPATILSFSVILLLIAVAMAAVIGVILYRMSVLTTLSFYGQSSITSNAILFTTVTAACLNLCCIFLFNWVYVWLAEYLTELELLRTQTEFDDSLTLKIYLLQFVNYYASIFYIAFFKGKFVGHPRTYKRFFRYRQEECGPGGCLTELCIQLSIIMIGKQFMNSLLEMLFPLYYKWMNTWKVQIKAGNHIKQKEKFIVRKQWPWLKDFKLVEWGPRSLFPEYLEMVLQYGFITIFVAAFPLAPFFALINNIFEMRLDAKKLLTMYRRPVGQRVRDIGIWFRILDSISKLSVITNAFIIAFTSNFIPKLVYQLSISDNRSLDDFLEYSLSKFNTSDFLEEHRPLINTYQENIEICRYPDFREPPTSPNKYDLTNTYWHILAARLAFVVAFENAVALVMIFVRWCIPDISPKLADKIRRETYVTNEIIIQHEAQRACSRSFAVDEPEVIRRRAYTYESTDRWNRVMRDSFTMADFDLEVHGAPSSPVRTGPAAL</sequence>
<feature type="transmembrane region" description="Helical" evidence="8">
    <location>
        <begin position="539"/>
        <end position="564"/>
    </location>
</feature>
<dbReference type="Pfam" id="PF16178">
    <property type="entry name" value="Anoct_dimer"/>
    <property type="match status" value="1"/>
</dbReference>
<dbReference type="Proteomes" id="UP000786811">
    <property type="component" value="Unassembled WGS sequence"/>
</dbReference>
<organism evidence="12 13">
    <name type="scientific">Cotesia congregata</name>
    <name type="common">Parasitoid wasp</name>
    <name type="synonym">Apanteles congregatus</name>
    <dbReference type="NCBI Taxonomy" id="51543"/>
    <lineage>
        <taxon>Eukaryota</taxon>
        <taxon>Metazoa</taxon>
        <taxon>Ecdysozoa</taxon>
        <taxon>Arthropoda</taxon>
        <taxon>Hexapoda</taxon>
        <taxon>Insecta</taxon>
        <taxon>Pterygota</taxon>
        <taxon>Neoptera</taxon>
        <taxon>Endopterygota</taxon>
        <taxon>Hymenoptera</taxon>
        <taxon>Apocrita</taxon>
        <taxon>Ichneumonoidea</taxon>
        <taxon>Braconidae</taxon>
        <taxon>Microgastrinae</taxon>
        <taxon>Cotesia</taxon>
    </lineage>
</organism>
<evidence type="ECO:0000256" key="1">
    <source>
        <dbReference type="ARBA" id="ARBA00004651"/>
    </source>
</evidence>
<feature type="transmembrane region" description="Helical" evidence="8">
    <location>
        <begin position="150"/>
        <end position="169"/>
    </location>
</feature>
<dbReference type="InterPro" id="IPR004895">
    <property type="entry name" value="Prenylated_rab_accept_PRA1"/>
</dbReference>